<dbReference type="InterPro" id="IPR000914">
    <property type="entry name" value="SBP_5_dom"/>
</dbReference>
<comment type="similarity">
    <text evidence="1">Belongs to the bacterial solute-binding protein 5 family.</text>
</comment>
<evidence type="ECO:0000256" key="1">
    <source>
        <dbReference type="ARBA" id="ARBA00005695"/>
    </source>
</evidence>
<dbReference type="Pfam" id="PF00496">
    <property type="entry name" value="SBP_bac_5"/>
    <property type="match status" value="1"/>
</dbReference>
<dbReference type="GO" id="GO:1904680">
    <property type="term" value="F:peptide transmembrane transporter activity"/>
    <property type="evidence" value="ECO:0007669"/>
    <property type="project" value="TreeGrafter"/>
</dbReference>
<dbReference type="InterPro" id="IPR039424">
    <property type="entry name" value="SBP_5"/>
</dbReference>
<protein>
    <submittedName>
        <fullName evidence="4">ABC transporter substrate-binding protein</fullName>
    </submittedName>
</protein>
<dbReference type="InterPro" id="IPR030678">
    <property type="entry name" value="Peptide/Ni-bd"/>
</dbReference>
<sequence>MPVMNARDLALVILLFIVGAVIGYFAAGPGKVTTVTTTVTTTVVQTVTPIVTPTTTTAAMKTPADTLIIAMDTSDAVSLDPARAYEFTSCFVTNQLYDKLVDFELPDLINAKPEVAERWEVSPDGMTWTFYIRKGIKFASGNPLTADDVVYSLQRVVKLKQTAYSVLEPFLKTPDQIEKIDDYTVRIKLNKTVAPSFFLSVLTFTTSSIVDKKVVEAHEKNGDMGSAWLDDHSAGSGPFVLEKWDRESQFILRANPYYWKPGQPRVKTVIIKHVAEPTDQLLLIQKGDVDVATDLTPDQIKQIEGQPGIQIVRAERLHNVYIGMNVAVKPLDKEEVRDAIRYCIDYDGIVNGILKGAATKWQTVIPKGLLGANPKTPYYKDVNKAKELLAKAGYPNGFTIELTTPPTYPQIDIATKIQADLAECGITVKIVQMTQSMMYEKYRKQGLQMVLAGWGSDYPDPDSNAMAFGNYRIKQLAWRNSWYDDYAADLAEKAGVEMDTKKREQMYLNLTDYILDHGPYVMLYQTVAQQAVRDYVKNWLPDPTFYYLDLSKVSKG</sequence>
<evidence type="ECO:0000256" key="2">
    <source>
        <dbReference type="ARBA" id="ARBA00022729"/>
    </source>
</evidence>
<evidence type="ECO:0000313" key="5">
    <source>
        <dbReference type="Proteomes" id="UP000278149"/>
    </source>
</evidence>
<dbReference type="Gene3D" id="3.40.190.10">
    <property type="entry name" value="Periplasmic binding protein-like II"/>
    <property type="match status" value="1"/>
</dbReference>
<gene>
    <name evidence="4" type="ORF">D9Q81_02140</name>
</gene>
<dbReference type="InterPro" id="IPR023765">
    <property type="entry name" value="SBP_5_CS"/>
</dbReference>
<dbReference type="FunFam" id="3.90.76.10:FF:000007">
    <property type="entry name" value="Dipeptide ABC transporter periplasmic dipeptide-binding protein"/>
    <property type="match status" value="1"/>
</dbReference>
<feature type="domain" description="Solute-binding protein family 5" evidence="3">
    <location>
        <begin position="112"/>
        <end position="469"/>
    </location>
</feature>
<dbReference type="GO" id="GO:0042597">
    <property type="term" value="C:periplasmic space"/>
    <property type="evidence" value="ECO:0007669"/>
    <property type="project" value="UniProtKB-ARBA"/>
</dbReference>
<name>A0A429G7U7_9CREN</name>
<dbReference type="PANTHER" id="PTHR30290:SF34">
    <property type="entry name" value="ABC TRANSPORTER, PERIPLASMIC OLIGO-PEPTIDE BINDING PROTEIN, PUTATIVE-RELATED"/>
    <property type="match status" value="1"/>
</dbReference>
<dbReference type="GO" id="GO:0015833">
    <property type="term" value="P:peptide transport"/>
    <property type="evidence" value="ECO:0007669"/>
    <property type="project" value="TreeGrafter"/>
</dbReference>
<comment type="caution">
    <text evidence="4">The sequence shown here is derived from an EMBL/GenBank/DDBJ whole genome shotgun (WGS) entry which is preliminary data.</text>
</comment>
<dbReference type="Gene3D" id="3.10.105.10">
    <property type="entry name" value="Dipeptide-binding Protein, Domain 3"/>
    <property type="match status" value="1"/>
</dbReference>
<evidence type="ECO:0000259" key="3">
    <source>
        <dbReference type="Pfam" id="PF00496"/>
    </source>
</evidence>
<dbReference type="Proteomes" id="UP000278149">
    <property type="component" value="Unassembled WGS sequence"/>
</dbReference>
<accession>A0A429G7U7</accession>
<dbReference type="Gene3D" id="3.90.76.10">
    <property type="entry name" value="Dipeptide-binding Protein, Domain 1"/>
    <property type="match status" value="1"/>
</dbReference>
<dbReference type="CDD" id="cd08512">
    <property type="entry name" value="PBP2_NikA_DppA_OppA_like_7"/>
    <property type="match status" value="1"/>
</dbReference>
<reference evidence="4 5" key="1">
    <citation type="submission" date="2018-10" db="EMBL/GenBank/DDBJ databases">
        <title>Co-occurring genomic capacity for anaerobic methane metabolism and dissimilatory sulfite reduction discovered in the Korarchaeota.</title>
        <authorList>
            <person name="Mckay L.J."/>
            <person name="Dlakic M."/>
            <person name="Fields M.W."/>
            <person name="Delmont T.O."/>
            <person name="Eren A.M."/>
            <person name="Jay Z.J."/>
            <person name="Klingelsmith K.B."/>
            <person name="Rusch D.B."/>
            <person name="Inskeep W.P."/>
        </authorList>
    </citation>
    <scope>NUCLEOTIDE SEQUENCE [LARGE SCALE GENOMIC DNA]</scope>
    <source>
        <strain evidence="4 5">WS</strain>
    </source>
</reference>
<evidence type="ECO:0000313" key="4">
    <source>
        <dbReference type="EMBL" id="RSN69917.1"/>
    </source>
</evidence>
<dbReference type="SUPFAM" id="SSF53850">
    <property type="entry name" value="Periplasmic binding protein-like II"/>
    <property type="match status" value="1"/>
</dbReference>
<keyword evidence="2" id="KW-0732">Signal</keyword>
<proteinExistence type="inferred from homology"/>
<organism evidence="4 5">
    <name type="scientific">Candidatus Korarchaeum cryptofilum</name>
    <dbReference type="NCBI Taxonomy" id="498846"/>
    <lineage>
        <taxon>Archaea</taxon>
        <taxon>Thermoproteota</taxon>
        <taxon>Candidatus Korarchaeia</taxon>
        <taxon>Candidatus Korarchaeales</taxon>
        <taxon>Candidatus Korarchaeaceae</taxon>
        <taxon>Candidatus Korarchaeum</taxon>
    </lineage>
</organism>
<dbReference type="PIRSF" id="PIRSF002741">
    <property type="entry name" value="MppA"/>
    <property type="match status" value="1"/>
</dbReference>
<dbReference type="GO" id="GO:0043190">
    <property type="term" value="C:ATP-binding cassette (ABC) transporter complex"/>
    <property type="evidence" value="ECO:0007669"/>
    <property type="project" value="InterPro"/>
</dbReference>
<dbReference type="PANTHER" id="PTHR30290">
    <property type="entry name" value="PERIPLASMIC BINDING COMPONENT OF ABC TRANSPORTER"/>
    <property type="match status" value="1"/>
</dbReference>
<dbReference type="AlphaFoldDB" id="A0A429G7U7"/>
<dbReference type="EMBL" id="RCOR01000015">
    <property type="protein sequence ID" value="RSN69917.1"/>
    <property type="molecule type" value="Genomic_DNA"/>
</dbReference>
<dbReference type="PROSITE" id="PS01040">
    <property type="entry name" value="SBP_BACTERIAL_5"/>
    <property type="match status" value="1"/>
</dbReference>